<dbReference type="Pfam" id="PF13492">
    <property type="entry name" value="GAF_3"/>
    <property type="match status" value="1"/>
</dbReference>
<reference evidence="2 3" key="1">
    <citation type="submission" date="2016-01" db="EMBL/GenBank/DDBJ databases">
        <authorList>
            <person name="Manzoor S."/>
        </authorList>
    </citation>
    <scope>NUCLEOTIDE SEQUENCE [LARGE SCALE GENOMIC DNA]</scope>
    <source>
        <strain evidence="2">Methanoculleus sp MAB1</strain>
    </source>
</reference>
<evidence type="ECO:0000313" key="3">
    <source>
        <dbReference type="Proteomes" id="UP000069850"/>
    </source>
</evidence>
<sequence length="59" mass="6677">MTDNLPSGRGHYIPIRAHRPTFGIMAFVFDDPEEVLTPENKETFQTMALLAALALERMD</sequence>
<dbReference type="AlphaFoldDB" id="A0A0X3BP54"/>
<accession>A0A0X3BP54</accession>
<evidence type="ECO:0000313" key="2">
    <source>
        <dbReference type="EMBL" id="CVK33801.1"/>
    </source>
</evidence>
<gene>
    <name evidence="2" type="ORF">MMAB1_2588</name>
</gene>
<dbReference type="RefSeq" id="WP_062264973.1">
    <property type="nucleotide sequence ID" value="NZ_LT158599.1"/>
</dbReference>
<feature type="domain" description="GAF" evidence="1">
    <location>
        <begin position="2"/>
        <end position="57"/>
    </location>
</feature>
<name>A0A0X3BP54_9EURY</name>
<dbReference type="GeneID" id="43321723"/>
<dbReference type="InterPro" id="IPR029016">
    <property type="entry name" value="GAF-like_dom_sf"/>
</dbReference>
<dbReference type="KEGG" id="mema:MMAB1_2588"/>
<proteinExistence type="predicted"/>
<organism evidence="2 3">
    <name type="scientific">Methanoculleus bourgensis</name>
    <dbReference type="NCBI Taxonomy" id="83986"/>
    <lineage>
        <taxon>Archaea</taxon>
        <taxon>Methanobacteriati</taxon>
        <taxon>Methanobacteriota</taxon>
        <taxon>Stenosarchaea group</taxon>
        <taxon>Methanomicrobia</taxon>
        <taxon>Methanomicrobiales</taxon>
        <taxon>Methanomicrobiaceae</taxon>
        <taxon>Methanoculleus</taxon>
    </lineage>
</organism>
<dbReference type="EMBL" id="LT158599">
    <property type="protein sequence ID" value="CVK33801.1"/>
    <property type="molecule type" value="Genomic_DNA"/>
</dbReference>
<dbReference type="Proteomes" id="UP000069850">
    <property type="component" value="Chromosome 1"/>
</dbReference>
<protein>
    <recommendedName>
        <fullName evidence="1">GAF domain-containing protein</fullName>
    </recommendedName>
</protein>
<evidence type="ECO:0000259" key="1">
    <source>
        <dbReference type="Pfam" id="PF13492"/>
    </source>
</evidence>
<dbReference type="InterPro" id="IPR003018">
    <property type="entry name" value="GAF"/>
</dbReference>
<dbReference type="Gene3D" id="3.30.450.40">
    <property type="match status" value="1"/>
</dbReference>